<evidence type="ECO:0000313" key="7">
    <source>
        <dbReference type="EMBL" id="OGD69961.1"/>
    </source>
</evidence>
<evidence type="ECO:0000256" key="1">
    <source>
        <dbReference type="ARBA" id="ARBA00005854"/>
    </source>
</evidence>
<dbReference type="CDD" id="cd12187">
    <property type="entry name" value="LDH_like_1"/>
    <property type="match status" value="1"/>
</dbReference>
<dbReference type="GO" id="GO:0051287">
    <property type="term" value="F:NAD binding"/>
    <property type="evidence" value="ECO:0007669"/>
    <property type="project" value="InterPro"/>
</dbReference>
<evidence type="ECO:0000313" key="8">
    <source>
        <dbReference type="Proteomes" id="UP000186545"/>
    </source>
</evidence>
<feature type="domain" description="D-isomer specific 2-hydroxyacid dehydrogenase NAD-binding" evidence="6">
    <location>
        <begin position="106"/>
        <end position="303"/>
    </location>
</feature>
<evidence type="ECO:0000259" key="6">
    <source>
        <dbReference type="Pfam" id="PF02826"/>
    </source>
</evidence>
<keyword evidence="2 4" id="KW-0560">Oxidoreductase</keyword>
<gene>
    <name evidence="7" type="ORF">A3I18_02580</name>
</gene>
<dbReference type="Gene3D" id="3.40.50.720">
    <property type="entry name" value="NAD(P)-binding Rossmann-like Domain"/>
    <property type="match status" value="2"/>
</dbReference>
<dbReference type="GO" id="GO:0006564">
    <property type="term" value="P:L-serine biosynthetic process"/>
    <property type="evidence" value="ECO:0007669"/>
    <property type="project" value="UniProtKB-ARBA"/>
</dbReference>
<dbReference type="Proteomes" id="UP000186545">
    <property type="component" value="Unassembled WGS sequence"/>
</dbReference>
<dbReference type="InterPro" id="IPR029753">
    <property type="entry name" value="D-isomer_DH_CS"/>
</dbReference>
<dbReference type="GO" id="GO:0008720">
    <property type="term" value="F:D-lactate dehydrogenase (NAD+) activity"/>
    <property type="evidence" value="ECO:0007669"/>
    <property type="project" value="TreeGrafter"/>
</dbReference>
<evidence type="ECO:0008006" key="9">
    <source>
        <dbReference type="Google" id="ProtNLM"/>
    </source>
</evidence>
<sequence>MKIVYFYEEESEKALFQESLVGDEIVFLKGTVQDNQNYQDETAEAIVVFVNSQVTAEDMKRFPNLKFIATRSTGFDHIDLSEAKNRNITISNVPTYGENTVAEFSFALLLALARKIYPAYNRVVEEGSFSQEGLKGFDLSGKTIGIVGAGNIGKHSIAIANGFGMEVIAFDAYRNEEFAQNANFKYVEFDQLLSSADIISLHVPLNPHTRHLINKENISKIKKGAILINTSRGEVVETEAIVEALEKGILSGAGLDVLEEEGLMDDEISLIFQEHPNPESLKTVLANQYLIDHPQVIITPHIAFDTQEAINRIFNTSIENLKAFGKGNPINLVKN</sequence>
<dbReference type="Pfam" id="PF00389">
    <property type="entry name" value="2-Hacid_dh"/>
    <property type="match status" value="1"/>
</dbReference>
<dbReference type="InterPro" id="IPR006139">
    <property type="entry name" value="D-isomer_2_OHA_DH_cat_dom"/>
</dbReference>
<dbReference type="PROSITE" id="PS00065">
    <property type="entry name" value="D_2_HYDROXYACID_DH_1"/>
    <property type="match status" value="1"/>
</dbReference>
<evidence type="ECO:0000256" key="4">
    <source>
        <dbReference type="RuleBase" id="RU003719"/>
    </source>
</evidence>
<dbReference type="InterPro" id="IPR036291">
    <property type="entry name" value="NAD(P)-bd_dom_sf"/>
</dbReference>
<dbReference type="Pfam" id="PF02826">
    <property type="entry name" value="2-Hacid_dh_C"/>
    <property type="match status" value="1"/>
</dbReference>
<dbReference type="InterPro" id="IPR058205">
    <property type="entry name" value="D-LDH-like"/>
</dbReference>
<proteinExistence type="inferred from homology"/>
<evidence type="ECO:0000256" key="2">
    <source>
        <dbReference type="ARBA" id="ARBA00023002"/>
    </source>
</evidence>
<dbReference type="PANTHER" id="PTHR43026">
    <property type="entry name" value="2-HYDROXYACID DEHYDROGENASE HOMOLOG 1-RELATED"/>
    <property type="match status" value="1"/>
</dbReference>
<dbReference type="AlphaFoldDB" id="A0A1F5ERF5"/>
<dbReference type="PROSITE" id="PS00670">
    <property type="entry name" value="D_2_HYDROXYACID_DH_2"/>
    <property type="match status" value="1"/>
</dbReference>
<dbReference type="GO" id="GO:0047545">
    <property type="term" value="F:(S)-2-hydroxyglutarate dehydrogenase activity"/>
    <property type="evidence" value="ECO:0007669"/>
    <property type="project" value="UniProtKB-ARBA"/>
</dbReference>
<comment type="similarity">
    <text evidence="1 4">Belongs to the D-isomer specific 2-hydroxyacid dehydrogenase family.</text>
</comment>
<dbReference type="GO" id="GO:0004617">
    <property type="term" value="F:phosphoglycerate dehydrogenase activity"/>
    <property type="evidence" value="ECO:0007669"/>
    <property type="project" value="UniProtKB-ARBA"/>
</dbReference>
<dbReference type="SUPFAM" id="SSF52283">
    <property type="entry name" value="Formate/glycerate dehydrogenase catalytic domain-like"/>
    <property type="match status" value="1"/>
</dbReference>
<dbReference type="InterPro" id="IPR006140">
    <property type="entry name" value="D-isomer_DH_NAD-bd"/>
</dbReference>
<organism evidence="7 8">
    <name type="scientific">Candidatus Campbellbacteria bacterium RIFCSPLOWO2_02_FULL_35_11</name>
    <dbReference type="NCBI Taxonomy" id="1797581"/>
    <lineage>
        <taxon>Bacteria</taxon>
        <taxon>Candidatus Campbelliibacteriota</taxon>
    </lineage>
</organism>
<dbReference type="FunFam" id="3.40.50.720:FF:000041">
    <property type="entry name" value="D-3-phosphoglycerate dehydrogenase"/>
    <property type="match status" value="1"/>
</dbReference>
<evidence type="ECO:0000256" key="3">
    <source>
        <dbReference type="ARBA" id="ARBA00023027"/>
    </source>
</evidence>
<accession>A0A1F5ERF5</accession>
<dbReference type="EMBL" id="MFAD01000028">
    <property type="protein sequence ID" value="OGD69961.1"/>
    <property type="molecule type" value="Genomic_DNA"/>
</dbReference>
<dbReference type="PANTHER" id="PTHR43026:SF1">
    <property type="entry name" value="2-HYDROXYACID DEHYDROGENASE HOMOLOG 1-RELATED"/>
    <property type="match status" value="1"/>
</dbReference>
<keyword evidence="3" id="KW-0520">NAD</keyword>
<protein>
    <recommendedName>
        <fullName evidence="9">Hydroxyacid dehydrogenase</fullName>
    </recommendedName>
</protein>
<comment type="caution">
    <text evidence="7">The sequence shown here is derived from an EMBL/GenBank/DDBJ whole genome shotgun (WGS) entry which is preliminary data.</text>
</comment>
<evidence type="ECO:0000259" key="5">
    <source>
        <dbReference type="Pfam" id="PF00389"/>
    </source>
</evidence>
<reference evidence="7 8" key="1">
    <citation type="journal article" date="2016" name="Nat. Commun.">
        <title>Thousands of microbial genomes shed light on interconnected biogeochemical processes in an aquifer system.</title>
        <authorList>
            <person name="Anantharaman K."/>
            <person name="Brown C.T."/>
            <person name="Hug L.A."/>
            <person name="Sharon I."/>
            <person name="Castelle C.J."/>
            <person name="Probst A.J."/>
            <person name="Thomas B.C."/>
            <person name="Singh A."/>
            <person name="Wilkins M.J."/>
            <person name="Karaoz U."/>
            <person name="Brodie E.L."/>
            <person name="Williams K.H."/>
            <person name="Hubbard S.S."/>
            <person name="Banfield J.F."/>
        </authorList>
    </citation>
    <scope>NUCLEOTIDE SEQUENCE [LARGE SCALE GENOMIC DNA]</scope>
</reference>
<feature type="domain" description="D-isomer specific 2-hydroxyacid dehydrogenase catalytic" evidence="5">
    <location>
        <begin position="9"/>
        <end position="333"/>
    </location>
</feature>
<dbReference type="InterPro" id="IPR029752">
    <property type="entry name" value="D-isomer_DH_CS1"/>
</dbReference>
<dbReference type="SUPFAM" id="SSF51735">
    <property type="entry name" value="NAD(P)-binding Rossmann-fold domains"/>
    <property type="match status" value="1"/>
</dbReference>
<name>A0A1F5ERF5_9BACT</name>